<dbReference type="SMART" id="SM00100">
    <property type="entry name" value="cNMP"/>
    <property type="match status" value="1"/>
</dbReference>
<dbReference type="InterPro" id="IPR036388">
    <property type="entry name" value="WH-like_DNA-bd_sf"/>
</dbReference>
<dbReference type="GeneID" id="93477482"/>
<dbReference type="EMBL" id="CP145892">
    <property type="protein sequence ID" value="WWP18473.1"/>
    <property type="molecule type" value="Genomic_DNA"/>
</dbReference>
<dbReference type="SUPFAM" id="SSF46785">
    <property type="entry name" value="Winged helix' DNA-binding domain"/>
    <property type="match status" value="1"/>
</dbReference>
<keyword evidence="2" id="KW-0238">DNA-binding</keyword>
<keyword evidence="1" id="KW-0805">Transcription regulation</keyword>
<protein>
    <submittedName>
        <fullName evidence="7">Crp/Fnr family transcriptional regulator</fullName>
    </submittedName>
</protein>
<dbReference type="RefSeq" id="WP_036672895.1">
    <property type="nucleotide sequence ID" value="NZ_CP145892.1"/>
</dbReference>
<dbReference type="SUPFAM" id="SSF51206">
    <property type="entry name" value="cAMP-binding domain-like"/>
    <property type="match status" value="1"/>
</dbReference>
<evidence type="ECO:0000256" key="4">
    <source>
        <dbReference type="ARBA" id="ARBA00023163"/>
    </source>
</evidence>
<dbReference type="InterPro" id="IPR018490">
    <property type="entry name" value="cNMP-bd_dom_sf"/>
</dbReference>
<evidence type="ECO:0000256" key="2">
    <source>
        <dbReference type="ARBA" id="ARBA00023125"/>
    </source>
</evidence>
<keyword evidence="4" id="KW-0804">Transcription</keyword>
<dbReference type="InterPro" id="IPR014710">
    <property type="entry name" value="RmlC-like_jellyroll"/>
</dbReference>
<evidence type="ECO:0000259" key="6">
    <source>
        <dbReference type="PROSITE" id="PS51063"/>
    </source>
</evidence>
<dbReference type="InterPro" id="IPR012318">
    <property type="entry name" value="HTH_CRP"/>
</dbReference>
<dbReference type="GO" id="GO:0003677">
    <property type="term" value="F:DNA binding"/>
    <property type="evidence" value="ECO:0007669"/>
    <property type="project" value="UniProtKB-KW"/>
</dbReference>
<dbReference type="Pfam" id="PF00027">
    <property type="entry name" value="cNMP_binding"/>
    <property type="match status" value="1"/>
</dbReference>
<dbReference type="PROSITE" id="PS51063">
    <property type="entry name" value="HTH_CRP_2"/>
    <property type="match status" value="1"/>
</dbReference>
<evidence type="ECO:0000259" key="5">
    <source>
        <dbReference type="PROSITE" id="PS50042"/>
    </source>
</evidence>
<evidence type="ECO:0000256" key="3">
    <source>
        <dbReference type="ARBA" id="ARBA00023159"/>
    </source>
</evidence>
<dbReference type="SMART" id="SM00419">
    <property type="entry name" value="HTH_CRP"/>
    <property type="match status" value="1"/>
</dbReference>
<dbReference type="InterPro" id="IPR000595">
    <property type="entry name" value="cNMP-bd_dom"/>
</dbReference>
<dbReference type="Proteomes" id="UP001364764">
    <property type="component" value="Chromosome"/>
</dbReference>
<dbReference type="PANTHER" id="PTHR24567">
    <property type="entry name" value="CRP FAMILY TRANSCRIPTIONAL REGULATORY PROTEIN"/>
    <property type="match status" value="1"/>
</dbReference>
<feature type="domain" description="HTH crp-type" evidence="6">
    <location>
        <begin position="151"/>
        <end position="220"/>
    </location>
</feature>
<organism evidence="7 8">
    <name type="scientific">Paenibacillus amylolyticus</name>
    <dbReference type="NCBI Taxonomy" id="1451"/>
    <lineage>
        <taxon>Bacteria</taxon>
        <taxon>Bacillati</taxon>
        <taxon>Bacillota</taxon>
        <taxon>Bacilli</taxon>
        <taxon>Bacillales</taxon>
        <taxon>Paenibacillaceae</taxon>
        <taxon>Paenibacillus</taxon>
    </lineage>
</organism>
<dbReference type="Gene3D" id="1.10.10.10">
    <property type="entry name" value="Winged helix-like DNA-binding domain superfamily/Winged helix DNA-binding domain"/>
    <property type="match status" value="1"/>
</dbReference>
<dbReference type="InterPro" id="IPR036390">
    <property type="entry name" value="WH_DNA-bd_sf"/>
</dbReference>
<dbReference type="PANTHER" id="PTHR24567:SF28">
    <property type="entry name" value="LISTERIOLYSIN REGULATORY PROTEIN"/>
    <property type="match status" value="1"/>
</dbReference>
<dbReference type="PROSITE" id="PS50042">
    <property type="entry name" value="CNMP_BINDING_3"/>
    <property type="match status" value="1"/>
</dbReference>
<dbReference type="Pfam" id="PF13545">
    <property type="entry name" value="HTH_Crp_2"/>
    <property type="match status" value="1"/>
</dbReference>
<accession>A0ABD8AM76</accession>
<reference evidence="7 8" key="1">
    <citation type="submission" date="2024-02" db="EMBL/GenBank/DDBJ databases">
        <title>Complete sequences of two Paenibacillus sp. strains and one Lysinibacillus strain isolated from the environment on STAA medium highlight biotechnological potential.</title>
        <authorList>
            <person name="Attere S.A."/>
            <person name="Piche L.C."/>
            <person name="Intertaglia L."/>
            <person name="Lami R."/>
            <person name="Charette S.J."/>
            <person name="Vincent A.T."/>
        </authorList>
    </citation>
    <scope>NUCLEOTIDE SEQUENCE [LARGE SCALE GENOMIC DNA]</scope>
    <source>
        <strain evidence="7 8">Y5S-7</strain>
    </source>
</reference>
<dbReference type="PRINTS" id="PR00034">
    <property type="entry name" value="HTHCRP"/>
</dbReference>
<proteinExistence type="predicted"/>
<dbReference type="InterPro" id="IPR050397">
    <property type="entry name" value="Env_Response_Regulators"/>
</dbReference>
<feature type="domain" description="Cyclic nucleotide-binding" evidence="5">
    <location>
        <begin position="17"/>
        <end position="120"/>
    </location>
</feature>
<name>A0ABD8AM76_PAEAM</name>
<evidence type="ECO:0000313" key="8">
    <source>
        <dbReference type="Proteomes" id="UP001364764"/>
    </source>
</evidence>
<gene>
    <name evidence="7" type="ORF">V6668_18415</name>
</gene>
<sequence length="233" mass="26566">MICTHEAKDACFSKVSLFQHLDPSEAVLLISLLHTRKYNKGEVVVQEGERSDTLYVVHQGGVKLSKYNENGKEHIIRFLFPGDFFGQDSLLHQKPHVANAEVLEPSAICSISKHDFDQLLEHDPKLAYHFLLAITKLLRETDEWNSSLSAMTTEQKIAKLLLYFHTRNHAKHEIRLPVFKKDMALLLGITPETLSRKLAMMQTQGLLQVTGNCILILQLEQLREKIESPARSQ</sequence>
<dbReference type="Gene3D" id="2.60.120.10">
    <property type="entry name" value="Jelly Rolls"/>
    <property type="match status" value="1"/>
</dbReference>
<dbReference type="CDD" id="cd00038">
    <property type="entry name" value="CAP_ED"/>
    <property type="match status" value="1"/>
</dbReference>
<evidence type="ECO:0000256" key="1">
    <source>
        <dbReference type="ARBA" id="ARBA00023015"/>
    </source>
</evidence>
<dbReference type="AlphaFoldDB" id="A0ABD8AM76"/>
<keyword evidence="3" id="KW-0010">Activator</keyword>
<evidence type="ECO:0000313" key="7">
    <source>
        <dbReference type="EMBL" id="WWP18473.1"/>
    </source>
</evidence>